<organism evidence="1 2">
    <name type="scientific">Daphnia magna</name>
    <dbReference type="NCBI Taxonomy" id="35525"/>
    <lineage>
        <taxon>Eukaryota</taxon>
        <taxon>Metazoa</taxon>
        <taxon>Ecdysozoa</taxon>
        <taxon>Arthropoda</taxon>
        <taxon>Crustacea</taxon>
        <taxon>Branchiopoda</taxon>
        <taxon>Diplostraca</taxon>
        <taxon>Cladocera</taxon>
        <taxon>Anomopoda</taxon>
        <taxon>Daphniidae</taxon>
        <taxon>Daphnia</taxon>
    </lineage>
</organism>
<gene>
    <name evidence="1" type="ORF">APZ42_024646</name>
</gene>
<evidence type="ECO:0000313" key="1">
    <source>
        <dbReference type="EMBL" id="KZS10798.1"/>
    </source>
</evidence>
<dbReference type="EMBL" id="LRGB01001708">
    <property type="protein sequence ID" value="KZS10798.1"/>
    <property type="molecule type" value="Genomic_DNA"/>
</dbReference>
<reference evidence="1 2" key="1">
    <citation type="submission" date="2016-03" db="EMBL/GenBank/DDBJ databases">
        <title>EvidentialGene: Evidence-directed Construction of Genes on Genomes.</title>
        <authorList>
            <person name="Gilbert D.G."/>
            <person name="Choi J.-H."/>
            <person name="Mockaitis K."/>
            <person name="Colbourne J."/>
            <person name="Pfrender M."/>
        </authorList>
    </citation>
    <scope>NUCLEOTIDE SEQUENCE [LARGE SCALE GENOMIC DNA]</scope>
    <source>
        <strain evidence="1 2">Xinb3</strain>
        <tissue evidence="1">Complete organism</tissue>
    </source>
</reference>
<dbReference type="Proteomes" id="UP000076858">
    <property type="component" value="Unassembled WGS sequence"/>
</dbReference>
<dbReference type="AlphaFoldDB" id="A0A164TVN3"/>
<proteinExistence type="predicted"/>
<comment type="caution">
    <text evidence="1">The sequence shown here is derived from an EMBL/GenBank/DDBJ whole genome shotgun (WGS) entry which is preliminary data.</text>
</comment>
<sequence>MAFLKIWNYVSSLFHWTVDLDHMASVKVIRCLLPKMALSVRDIRTPQYVVFPRVHCFEPSQAKAEVLEVLRKWLLLLEFFAVRCINQNDVHFLEGIAHVISTRKGKSEKGYSFP</sequence>
<protein>
    <submittedName>
        <fullName evidence="1">Putative Myosin-XV</fullName>
    </submittedName>
</protein>
<evidence type="ECO:0000313" key="2">
    <source>
        <dbReference type="Proteomes" id="UP000076858"/>
    </source>
</evidence>
<accession>A0A164TVN3</accession>
<dbReference type="STRING" id="35525.A0A164TVN3"/>
<keyword evidence="2" id="KW-1185">Reference proteome</keyword>
<name>A0A164TVN3_9CRUS</name>